<evidence type="ECO:0000259" key="10">
    <source>
        <dbReference type="Pfam" id="PF00593"/>
    </source>
</evidence>
<evidence type="ECO:0000256" key="5">
    <source>
        <dbReference type="ARBA" id="ARBA00023077"/>
    </source>
</evidence>
<feature type="domain" description="TonB-dependent receptor-like beta-barrel" evidence="10">
    <location>
        <begin position="429"/>
        <end position="984"/>
    </location>
</feature>
<dbReference type="GO" id="GO:0009279">
    <property type="term" value="C:cell outer membrane"/>
    <property type="evidence" value="ECO:0007669"/>
    <property type="project" value="UniProtKB-SubCell"/>
</dbReference>
<evidence type="ECO:0000256" key="8">
    <source>
        <dbReference type="PROSITE-ProRule" id="PRU01360"/>
    </source>
</evidence>
<evidence type="ECO:0000256" key="7">
    <source>
        <dbReference type="ARBA" id="ARBA00023237"/>
    </source>
</evidence>
<evidence type="ECO:0000256" key="4">
    <source>
        <dbReference type="ARBA" id="ARBA00022692"/>
    </source>
</evidence>
<dbReference type="InterPro" id="IPR037066">
    <property type="entry name" value="Plug_dom_sf"/>
</dbReference>
<dbReference type="Gene3D" id="2.40.170.20">
    <property type="entry name" value="TonB-dependent receptor, beta-barrel domain"/>
    <property type="match status" value="1"/>
</dbReference>
<evidence type="ECO:0000256" key="3">
    <source>
        <dbReference type="ARBA" id="ARBA00022452"/>
    </source>
</evidence>
<dbReference type="NCBIfam" id="TIGR04056">
    <property type="entry name" value="OMP_RagA_SusC"/>
    <property type="match status" value="1"/>
</dbReference>
<protein>
    <submittedName>
        <fullName evidence="12">TonB-dependent receptor</fullName>
    </submittedName>
</protein>
<organism evidence="12 13">
    <name type="scientific">Gelidibacter maritimus</name>
    <dbReference type="NCBI Taxonomy" id="2761487"/>
    <lineage>
        <taxon>Bacteria</taxon>
        <taxon>Pseudomonadati</taxon>
        <taxon>Bacteroidota</taxon>
        <taxon>Flavobacteriia</taxon>
        <taxon>Flavobacteriales</taxon>
        <taxon>Flavobacteriaceae</taxon>
        <taxon>Gelidibacter</taxon>
    </lineage>
</organism>
<dbReference type="RefSeq" id="WP_182206913.1">
    <property type="nucleotide sequence ID" value="NZ_JACGLT010000022.1"/>
</dbReference>
<dbReference type="InterPro" id="IPR000531">
    <property type="entry name" value="Beta-barrel_TonB"/>
</dbReference>
<comment type="similarity">
    <text evidence="8 9">Belongs to the TonB-dependent receptor family.</text>
</comment>
<dbReference type="SUPFAM" id="SSF56935">
    <property type="entry name" value="Porins"/>
    <property type="match status" value="1"/>
</dbReference>
<evidence type="ECO:0000256" key="6">
    <source>
        <dbReference type="ARBA" id="ARBA00023136"/>
    </source>
</evidence>
<dbReference type="Proteomes" id="UP000541857">
    <property type="component" value="Unassembled WGS sequence"/>
</dbReference>
<evidence type="ECO:0000259" key="11">
    <source>
        <dbReference type="Pfam" id="PF07715"/>
    </source>
</evidence>
<keyword evidence="4 8" id="KW-0812">Transmembrane</keyword>
<dbReference type="InterPro" id="IPR039426">
    <property type="entry name" value="TonB-dep_rcpt-like"/>
</dbReference>
<keyword evidence="2 8" id="KW-0813">Transport</keyword>
<evidence type="ECO:0000313" key="12">
    <source>
        <dbReference type="EMBL" id="MBA6154643.1"/>
    </source>
</evidence>
<reference evidence="12 13" key="1">
    <citation type="submission" date="2020-07" db="EMBL/GenBank/DDBJ databases">
        <title>Bacterium isolated from marine sediment.</title>
        <authorList>
            <person name="Shang D."/>
        </authorList>
    </citation>
    <scope>NUCLEOTIDE SEQUENCE [LARGE SCALE GENOMIC DNA]</scope>
    <source>
        <strain evidence="12 13">F6074</strain>
    </source>
</reference>
<dbReference type="Pfam" id="PF13715">
    <property type="entry name" value="CarbopepD_reg_2"/>
    <property type="match status" value="1"/>
</dbReference>
<sequence length="1035" mass="116860">MKHFLKPFLFVKTPLIRILPVLAFCFLSVSWVNAQEIKGEVLDQNRLPILGANVLVKNTTRGVITDFDGNFSINAKEGEVLVFSFMGYQSSEITVANQDFITVTLQEDFAQLDEVVVVGYGTMKKRDLTGALGTVNADQLKKEQPATVQDLLRTNVPGLSMGISNSAKGNAGNILIRGKNNLRGSTTPLFVLDGVIYDGELTDINPQDIERVDVLKDASSAAVYGAKAANGVILITTKKGKAGKPVIRFSSILTSAFTNSLPDVYQGEEFIAYRQEVMKAQNKGRQKGYYDNPKNLPNRDLVDWMAMTNSSGDPTGVWFTRLGFSDIERENYMAGRVLNWKDMTYRTAISKDYSLSLSGRTENTSYYTSFNYIDNEANQVGSGYSAVRARLNLESKVTDFLTFGVNTQFTNRDESAISVGGYQPLSPYGSLYENDGETYKYYPNDNLNGYNPFLNREYIDRMDNYSILNSALYLKISLPHGFSVQSTFSPRYQWRNYLNHNSTSHPLWADATNTASRSNSRTYNWQLDNTLKWKREFGKHDFDFTFLANLEKLQTWSDSMTNSGFQPSDILGAHGIEWGTNPKISSNDTYSTGDALMARLHYSYDDRYMLTGTVRRDGYSAFGQEQPRATFPSIAAGWVFTNESFFPKSDAFNYGKLRLSWGLNGNRDIGMYQALMNLDARKYLYYDASGEPISINAYYAYRMANSNLKWESTESYNIGFDFGFINNRITGSVDVYQKKTNDLLIQRDLPDIIGFSNVWGNIGEVENKGIELSINSTNIRNDNFKWETFLGYSYNKNKINSLHGLMQDVLDDNGNVIGQKEADDIGNGWFIGKSIDEIWDYNIQGVWQTDEKDEAAVYGQSPGDFKFLDKDGNQKYNNEDKVFQGSKVPTTRLSMRNTFTYKNFNFSFNLYSYLGQKKAFNRAKNDGALINTTNQIITEYWSEDNPTNDYARLSSKAPSGIGYSVWRKADFIRLDNVSIGYTLPDSLLKQLKISDMNLNLTGKNIAYWSNWPGEDPELSGSNVPISILLGFNVTF</sequence>
<accession>A0A7W2M8K6</accession>
<dbReference type="InterPro" id="IPR023996">
    <property type="entry name" value="TonB-dep_OMP_SusC/RagA"/>
</dbReference>
<feature type="domain" description="TonB-dependent receptor plug" evidence="11">
    <location>
        <begin position="124"/>
        <end position="232"/>
    </location>
</feature>
<dbReference type="Pfam" id="PF00593">
    <property type="entry name" value="TonB_dep_Rec_b-barrel"/>
    <property type="match status" value="1"/>
</dbReference>
<evidence type="ECO:0000256" key="2">
    <source>
        <dbReference type="ARBA" id="ARBA00022448"/>
    </source>
</evidence>
<dbReference type="InterPro" id="IPR036942">
    <property type="entry name" value="Beta-barrel_TonB_sf"/>
</dbReference>
<dbReference type="PROSITE" id="PS52016">
    <property type="entry name" value="TONB_DEPENDENT_REC_3"/>
    <property type="match status" value="1"/>
</dbReference>
<dbReference type="Pfam" id="PF07715">
    <property type="entry name" value="Plug"/>
    <property type="match status" value="1"/>
</dbReference>
<keyword evidence="6 8" id="KW-0472">Membrane</keyword>
<dbReference type="EMBL" id="JACGLT010000022">
    <property type="protein sequence ID" value="MBA6154643.1"/>
    <property type="molecule type" value="Genomic_DNA"/>
</dbReference>
<dbReference type="SUPFAM" id="SSF49464">
    <property type="entry name" value="Carboxypeptidase regulatory domain-like"/>
    <property type="match status" value="1"/>
</dbReference>
<keyword evidence="7 8" id="KW-0998">Cell outer membrane</keyword>
<dbReference type="FunFam" id="2.60.40.1120:FF:000003">
    <property type="entry name" value="Outer membrane protein Omp121"/>
    <property type="match status" value="1"/>
</dbReference>
<keyword evidence="5 9" id="KW-0798">TonB box</keyword>
<keyword evidence="13" id="KW-1185">Reference proteome</keyword>
<dbReference type="InterPro" id="IPR023997">
    <property type="entry name" value="TonB-dep_OMP_SusC/RagA_CS"/>
</dbReference>
<proteinExistence type="inferred from homology"/>
<dbReference type="NCBIfam" id="TIGR04057">
    <property type="entry name" value="SusC_RagA_signa"/>
    <property type="match status" value="1"/>
</dbReference>
<keyword evidence="3 8" id="KW-1134">Transmembrane beta strand</keyword>
<evidence type="ECO:0000256" key="1">
    <source>
        <dbReference type="ARBA" id="ARBA00004571"/>
    </source>
</evidence>
<evidence type="ECO:0000313" key="13">
    <source>
        <dbReference type="Proteomes" id="UP000541857"/>
    </source>
</evidence>
<keyword evidence="12" id="KW-0675">Receptor</keyword>
<comment type="caution">
    <text evidence="12">The sequence shown here is derived from an EMBL/GenBank/DDBJ whole genome shotgun (WGS) entry which is preliminary data.</text>
</comment>
<name>A0A7W2M8K6_9FLAO</name>
<evidence type="ECO:0000256" key="9">
    <source>
        <dbReference type="RuleBase" id="RU003357"/>
    </source>
</evidence>
<gene>
    <name evidence="12" type="ORF">H3Z82_18125</name>
</gene>
<dbReference type="InterPro" id="IPR012910">
    <property type="entry name" value="Plug_dom"/>
</dbReference>
<dbReference type="AlphaFoldDB" id="A0A7W2M8K6"/>
<comment type="subcellular location">
    <subcellularLocation>
        <location evidence="1 8">Cell outer membrane</location>
        <topology evidence="1 8">Multi-pass membrane protein</topology>
    </subcellularLocation>
</comment>
<dbReference type="InterPro" id="IPR008969">
    <property type="entry name" value="CarboxyPept-like_regulatory"/>
</dbReference>
<dbReference type="Gene3D" id="2.170.130.10">
    <property type="entry name" value="TonB-dependent receptor, plug domain"/>
    <property type="match status" value="1"/>
</dbReference>
<dbReference type="Gene3D" id="2.60.40.1120">
    <property type="entry name" value="Carboxypeptidase-like, regulatory domain"/>
    <property type="match status" value="1"/>
</dbReference>